<protein>
    <submittedName>
        <fullName evidence="2">Uncharacterized protein</fullName>
    </submittedName>
</protein>
<evidence type="ECO:0000256" key="1">
    <source>
        <dbReference type="SAM" id="MobiDB-lite"/>
    </source>
</evidence>
<reference evidence="2" key="1">
    <citation type="submission" date="2023-10" db="EMBL/GenBank/DDBJ databases">
        <title>Genome assemblies of two species of porcelain crab, Petrolisthes cinctipes and Petrolisthes manimaculis (Anomura: Porcellanidae).</title>
        <authorList>
            <person name="Angst P."/>
        </authorList>
    </citation>
    <scope>NUCLEOTIDE SEQUENCE</scope>
    <source>
        <strain evidence="2">PB745_01</strain>
        <tissue evidence="2">Gill</tissue>
    </source>
</reference>
<gene>
    <name evidence="2" type="ORF">Pcinc_012283</name>
</gene>
<dbReference type="Proteomes" id="UP001286313">
    <property type="component" value="Unassembled WGS sequence"/>
</dbReference>
<evidence type="ECO:0000313" key="3">
    <source>
        <dbReference type="Proteomes" id="UP001286313"/>
    </source>
</evidence>
<proteinExistence type="predicted"/>
<feature type="compositionally biased region" description="Basic and acidic residues" evidence="1">
    <location>
        <begin position="76"/>
        <end position="99"/>
    </location>
</feature>
<dbReference type="EMBL" id="JAWQEG010000993">
    <property type="protein sequence ID" value="KAK3883409.1"/>
    <property type="molecule type" value="Genomic_DNA"/>
</dbReference>
<feature type="compositionally biased region" description="Basic and acidic residues" evidence="1">
    <location>
        <begin position="26"/>
        <end position="37"/>
    </location>
</feature>
<feature type="region of interest" description="Disordered" evidence="1">
    <location>
        <begin position="15"/>
        <end position="203"/>
    </location>
</feature>
<feature type="compositionally biased region" description="Acidic residues" evidence="1">
    <location>
        <begin position="185"/>
        <end position="194"/>
    </location>
</feature>
<sequence length="203" mass="23823">MSRYSCITLHSLPVRVPCDSDQEDDPVNKSRDEDKPVKRMRRGRPHDEKGTTKRIQPLPEHRNQAQVCVCGRRRDKQMEKSKRSDEPSPDDTRRLHQLENIEEESDQRTAIREEGPSQGALRQRPRGRPREEEKKQEDKPVKRMRRGRPHDEKGTTKRIQPLPEHRNQAQVCVCGRRREGQTDGGESEVEDREEQEERQTKPG</sequence>
<name>A0AAE1FZE7_PETCI</name>
<comment type="caution">
    <text evidence="2">The sequence shown here is derived from an EMBL/GenBank/DDBJ whole genome shotgun (WGS) entry which is preliminary data.</text>
</comment>
<feature type="compositionally biased region" description="Basic and acidic residues" evidence="1">
    <location>
        <begin position="128"/>
        <end position="141"/>
    </location>
</feature>
<accession>A0AAE1FZE7</accession>
<keyword evidence="3" id="KW-1185">Reference proteome</keyword>
<evidence type="ECO:0000313" key="2">
    <source>
        <dbReference type="EMBL" id="KAK3883409.1"/>
    </source>
</evidence>
<organism evidence="2 3">
    <name type="scientific">Petrolisthes cinctipes</name>
    <name type="common">Flat porcelain crab</name>
    <dbReference type="NCBI Taxonomy" id="88211"/>
    <lineage>
        <taxon>Eukaryota</taxon>
        <taxon>Metazoa</taxon>
        <taxon>Ecdysozoa</taxon>
        <taxon>Arthropoda</taxon>
        <taxon>Crustacea</taxon>
        <taxon>Multicrustacea</taxon>
        <taxon>Malacostraca</taxon>
        <taxon>Eumalacostraca</taxon>
        <taxon>Eucarida</taxon>
        <taxon>Decapoda</taxon>
        <taxon>Pleocyemata</taxon>
        <taxon>Anomura</taxon>
        <taxon>Galatheoidea</taxon>
        <taxon>Porcellanidae</taxon>
        <taxon>Petrolisthes</taxon>
    </lineage>
</organism>
<feature type="compositionally biased region" description="Basic and acidic residues" evidence="1">
    <location>
        <begin position="106"/>
        <end position="115"/>
    </location>
</feature>
<dbReference type="AlphaFoldDB" id="A0AAE1FZE7"/>